<dbReference type="Proteomes" id="UP000020077">
    <property type="component" value="Unassembled WGS sequence"/>
</dbReference>
<feature type="compositionally biased region" description="Polar residues" evidence="1">
    <location>
        <begin position="52"/>
        <end position="67"/>
    </location>
</feature>
<feature type="compositionally biased region" description="Low complexity" evidence="1">
    <location>
        <begin position="40"/>
        <end position="51"/>
    </location>
</feature>
<reference evidence="3 4" key="1">
    <citation type="submission" date="2014-02" db="EMBL/GenBank/DDBJ databases">
        <title>Expanding our view of genomic diversity in Candidatus Accumulibacter clades.</title>
        <authorList>
            <person name="Skennerton C.T."/>
            <person name="Barr J.J."/>
            <person name="Slater F.R."/>
            <person name="Bond P.L."/>
            <person name="Tyson G.W."/>
        </authorList>
    </citation>
    <scope>NUCLEOTIDE SEQUENCE [LARGE SCALE GENOMIC DNA]</scope>
    <source>
        <strain evidence="4">BA-91</strain>
    </source>
</reference>
<evidence type="ECO:0000256" key="2">
    <source>
        <dbReference type="SAM" id="Phobius"/>
    </source>
</evidence>
<protein>
    <submittedName>
        <fullName evidence="3">Uncharacterized protein</fullName>
    </submittedName>
</protein>
<organism evidence="3 4">
    <name type="scientific">Candidatus Accumulibacter phosphatis</name>
    <dbReference type="NCBI Taxonomy" id="327160"/>
    <lineage>
        <taxon>Bacteria</taxon>
        <taxon>Pseudomonadati</taxon>
        <taxon>Pseudomonadota</taxon>
        <taxon>Betaproteobacteria</taxon>
        <taxon>Candidatus Accumulibacter</taxon>
    </lineage>
</organism>
<dbReference type="AlphaFoldDB" id="A0A080LWY3"/>
<feature type="region of interest" description="Disordered" evidence="1">
    <location>
        <begin position="136"/>
        <end position="180"/>
    </location>
</feature>
<evidence type="ECO:0000313" key="4">
    <source>
        <dbReference type="Proteomes" id="UP000020077"/>
    </source>
</evidence>
<feature type="compositionally biased region" description="Low complexity" evidence="1">
    <location>
        <begin position="98"/>
        <end position="117"/>
    </location>
</feature>
<keyword evidence="2" id="KW-0812">Transmembrane</keyword>
<gene>
    <name evidence="3" type="ORF">AW09_001529</name>
</gene>
<proteinExistence type="predicted"/>
<evidence type="ECO:0000313" key="3">
    <source>
        <dbReference type="EMBL" id="KFB73218.1"/>
    </source>
</evidence>
<feature type="transmembrane region" description="Helical" evidence="2">
    <location>
        <begin position="261"/>
        <end position="282"/>
    </location>
</feature>
<evidence type="ECO:0000256" key="1">
    <source>
        <dbReference type="SAM" id="MobiDB-lite"/>
    </source>
</evidence>
<dbReference type="EMBL" id="JDVG02000262">
    <property type="protein sequence ID" value="KFB73218.1"/>
    <property type="molecule type" value="Genomic_DNA"/>
</dbReference>
<feature type="compositionally biased region" description="Gly residues" evidence="1">
    <location>
        <begin position="137"/>
        <end position="146"/>
    </location>
</feature>
<keyword evidence="2" id="KW-1133">Transmembrane helix</keyword>
<accession>A0A080LWY3</accession>
<feature type="region of interest" description="Disordered" evidence="1">
    <location>
        <begin position="40"/>
        <end position="73"/>
    </location>
</feature>
<comment type="caution">
    <text evidence="3">The sequence shown here is derived from an EMBL/GenBank/DDBJ whole genome shotgun (WGS) entry which is preliminary data.</text>
</comment>
<feature type="region of interest" description="Disordered" evidence="1">
    <location>
        <begin position="88"/>
        <end position="117"/>
    </location>
</feature>
<feature type="compositionally biased region" description="Low complexity" evidence="1">
    <location>
        <begin position="147"/>
        <end position="158"/>
    </location>
</feature>
<name>A0A080LWY3_9PROT</name>
<keyword evidence="2" id="KW-0472">Membrane</keyword>
<sequence>MPDTLCVDGCSYDTKGLGVGLGPQGASSWLLTVGRSLGTSCSTSTNGSSGTPAQSNTTPAEQATTPESDCVKSGQGFGTVNGVVVCTGPPPLTKEKTTTQTQTTPTSGPATTTETTKTTTCQGGACVTTETTKVIAGGSGPGGTGPGSTSTPGPTTTTTDDEGTFCDKNPTSDKCQKTEPGTPATVTGLYTKDAKTVESVVNSFKATVQGAGFYNAASNYFSASMPSGSCSGLSANIQPPLGAAWHIDLGDYLCGSTAATLYSLLGIGVMLAAGWVAFRIAIL</sequence>